<proteinExistence type="predicted"/>
<dbReference type="Proteomes" id="UP000233556">
    <property type="component" value="Unassembled WGS sequence"/>
</dbReference>
<evidence type="ECO:0008006" key="3">
    <source>
        <dbReference type="Google" id="ProtNLM"/>
    </source>
</evidence>
<name>A0A2I0UU99_LIMLA</name>
<organism evidence="1 2">
    <name type="scientific">Limosa lapponica baueri</name>
    <dbReference type="NCBI Taxonomy" id="1758121"/>
    <lineage>
        <taxon>Eukaryota</taxon>
        <taxon>Metazoa</taxon>
        <taxon>Chordata</taxon>
        <taxon>Craniata</taxon>
        <taxon>Vertebrata</taxon>
        <taxon>Euteleostomi</taxon>
        <taxon>Archelosauria</taxon>
        <taxon>Archosauria</taxon>
        <taxon>Dinosauria</taxon>
        <taxon>Saurischia</taxon>
        <taxon>Theropoda</taxon>
        <taxon>Coelurosauria</taxon>
        <taxon>Aves</taxon>
        <taxon>Neognathae</taxon>
        <taxon>Neoaves</taxon>
        <taxon>Charadriiformes</taxon>
        <taxon>Scolopacidae</taxon>
        <taxon>Limosa</taxon>
    </lineage>
</organism>
<sequence length="406" mass="45407">MGHWPRCEVTVGGFQFPLPALFPPVNLACCSRFRIFTKKEKKEDAGNYRPVSLALIPVKMMEQILLGILGKCMEDKRVIGSREHGFTKGRSCLTIPVAFYSELTGLVDEQSATPKEDSGDDLALLGQDFHGKLGPLACFPALLAGGAKPEAALANPPCKSPSFSEEAVQGPTYIQTFGDEESQDLLPFYTVVTIKPYWFIDVLSLDISSVLRYNAVIQFTTLSTRQLLPLQGYVLFAFIMKRSYAQPNVGLGEAKIISAQHMIEVIARENDALLMTMAHEKYSRNITTVHPSCISVNILGTVCKNYFFNKGKCQVLHLWRNNPMHQYTLGTDQLESSFAEKDLGVLVDSMTHQHALETKKVNGTLGWIRKRIASWLRDMIRPLCSVLVRPHLECCVQYKRDMGILD</sequence>
<evidence type="ECO:0000313" key="1">
    <source>
        <dbReference type="EMBL" id="PKU49624.1"/>
    </source>
</evidence>
<dbReference type="PANTHER" id="PTHR33332">
    <property type="entry name" value="REVERSE TRANSCRIPTASE DOMAIN-CONTAINING PROTEIN"/>
    <property type="match status" value="1"/>
</dbReference>
<reference evidence="2" key="1">
    <citation type="submission" date="2017-11" db="EMBL/GenBank/DDBJ databases">
        <authorList>
            <person name="Lima N.C."/>
            <person name="Parody-Merino A.M."/>
            <person name="Battley P.F."/>
            <person name="Fidler A.E."/>
            <person name="Prosdocimi F."/>
        </authorList>
    </citation>
    <scope>NUCLEOTIDE SEQUENCE [LARGE SCALE GENOMIC DNA]</scope>
</reference>
<dbReference type="OrthoDB" id="416454at2759"/>
<dbReference type="AlphaFoldDB" id="A0A2I0UU99"/>
<keyword evidence="2" id="KW-1185">Reference proteome</keyword>
<evidence type="ECO:0000313" key="2">
    <source>
        <dbReference type="Proteomes" id="UP000233556"/>
    </source>
</evidence>
<gene>
    <name evidence="1" type="ORF">llap_8</name>
</gene>
<dbReference type="EMBL" id="KZ505635">
    <property type="protein sequence ID" value="PKU49624.1"/>
    <property type="molecule type" value="Genomic_DNA"/>
</dbReference>
<reference evidence="2" key="2">
    <citation type="submission" date="2017-12" db="EMBL/GenBank/DDBJ databases">
        <title>Genome sequence of the Bar-tailed Godwit (Limosa lapponica baueri).</title>
        <authorList>
            <person name="Lima N.C.B."/>
            <person name="Parody-Merino A.M."/>
            <person name="Battley P.F."/>
            <person name="Fidler A.E."/>
            <person name="Prosdocimi F."/>
        </authorList>
    </citation>
    <scope>NUCLEOTIDE SEQUENCE [LARGE SCALE GENOMIC DNA]</scope>
</reference>
<protein>
    <recommendedName>
        <fullName evidence="3">Rna-directed dna polymerase from mobile element jockey-like</fullName>
    </recommendedName>
</protein>
<accession>A0A2I0UU99</accession>